<accession>A0ABS6SFC2</accession>
<keyword evidence="3" id="KW-0238">DNA-binding</keyword>
<proteinExistence type="predicted"/>
<protein>
    <submittedName>
        <fullName evidence="3">LytTR family transcriptional regulator DNA-binding domain-containing protein</fullName>
    </submittedName>
</protein>
<reference evidence="3 4" key="1">
    <citation type="submission" date="2021-04" db="EMBL/GenBank/DDBJ databases">
        <authorList>
            <person name="Pira H."/>
            <person name="Risdian C."/>
            <person name="Wink J."/>
        </authorList>
    </citation>
    <scope>NUCLEOTIDE SEQUENCE [LARGE SCALE GENOMIC DNA]</scope>
    <source>
        <strain evidence="3 4">WHA3</strain>
    </source>
</reference>
<keyword evidence="1" id="KW-0472">Membrane</keyword>
<dbReference type="RefSeq" id="WP_218445923.1">
    <property type="nucleotide sequence ID" value="NZ_JAGSPA010000003.1"/>
</dbReference>
<dbReference type="InterPro" id="IPR007492">
    <property type="entry name" value="LytTR_DNA-bd_dom"/>
</dbReference>
<gene>
    <name evidence="3" type="ORF">KCG44_09895</name>
</gene>
<dbReference type="EMBL" id="JAGSPA010000003">
    <property type="protein sequence ID" value="MBV7257092.1"/>
    <property type="molecule type" value="Genomic_DNA"/>
</dbReference>
<sequence length="211" mass="23340">MPRLAAFCGAVVIGAAIYCLIYNMLAGYQETLWNALRWPIVNLVPFIIALEHARRCTRWTQRSIFIGIAITASLLLDFAIGDGESVAFELTRRLPTLGLSYALLLIGDARFAAAPAPARLSDAMTLPVPAEMVDQVRAAQNYVELHIGDRVITHRATMAQMERALPQDSFVRIHRSRIIRRDRIAKIGCGTVILNCGTELGVGARYRAHLN</sequence>
<dbReference type="GO" id="GO:0003677">
    <property type="term" value="F:DNA binding"/>
    <property type="evidence" value="ECO:0007669"/>
    <property type="project" value="UniProtKB-KW"/>
</dbReference>
<feature type="domain" description="HTH LytTR-type" evidence="2">
    <location>
        <begin position="136"/>
        <end position="211"/>
    </location>
</feature>
<dbReference type="SMART" id="SM00850">
    <property type="entry name" value="LytTR"/>
    <property type="match status" value="1"/>
</dbReference>
<organism evidence="3 4">
    <name type="scientific">Pacificimonas pallii</name>
    <dbReference type="NCBI Taxonomy" id="2827236"/>
    <lineage>
        <taxon>Bacteria</taxon>
        <taxon>Pseudomonadati</taxon>
        <taxon>Pseudomonadota</taxon>
        <taxon>Alphaproteobacteria</taxon>
        <taxon>Sphingomonadales</taxon>
        <taxon>Sphingosinicellaceae</taxon>
        <taxon>Pacificimonas</taxon>
    </lineage>
</organism>
<evidence type="ECO:0000313" key="3">
    <source>
        <dbReference type="EMBL" id="MBV7257092.1"/>
    </source>
</evidence>
<dbReference type="Proteomes" id="UP000722336">
    <property type="component" value="Unassembled WGS sequence"/>
</dbReference>
<keyword evidence="1" id="KW-0812">Transmembrane</keyword>
<evidence type="ECO:0000313" key="4">
    <source>
        <dbReference type="Proteomes" id="UP000722336"/>
    </source>
</evidence>
<name>A0ABS6SFC2_9SPHN</name>
<evidence type="ECO:0000256" key="1">
    <source>
        <dbReference type="SAM" id="Phobius"/>
    </source>
</evidence>
<keyword evidence="1" id="KW-1133">Transmembrane helix</keyword>
<feature type="transmembrane region" description="Helical" evidence="1">
    <location>
        <begin position="64"/>
        <end position="81"/>
    </location>
</feature>
<evidence type="ECO:0000259" key="2">
    <source>
        <dbReference type="PROSITE" id="PS50930"/>
    </source>
</evidence>
<keyword evidence="4" id="KW-1185">Reference proteome</keyword>
<dbReference type="PROSITE" id="PS50930">
    <property type="entry name" value="HTH_LYTTR"/>
    <property type="match status" value="1"/>
</dbReference>
<dbReference type="Pfam" id="PF04397">
    <property type="entry name" value="LytTR"/>
    <property type="match status" value="1"/>
</dbReference>
<feature type="transmembrane region" description="Helical" evidence="1">
    <location>
        <begin position="35"/>
        <end position="52"/>
    </location>
</feature>
<comment type="caution">
    <text evidence="3">The sequence shown here is derived from an EMBL/GenBank/DDBJ whole genome shotgun (WGS) entry which is preliminary data.</text>
</comment>